<dbReference type="InterPro" id="IPR039421">
    <property type="entry name" value="Type_1_exporter"/>
</dbReference>
<dbReference type="InterPro" id="IPR027417">
    <property type="entry name" value="P-loop_NTPase"/>
</dbReference>
<evidence type="ECO:0000256" key="5">
    <source>
        <dbReference type="ARBA" id="ARBA00022741"/>
    </source>
</evidence>
<dbReference type="PROSITE" id="PS50893">
    <property type="entry name" value="ABC_TRANSPORTER_2"/>
    <property type="match status" value="1"/>
</dbReference>
<name>A0A6N3DGG3_CLOBU</name>
<evidence type="ECO:0000256" key="2">
    <source>
        <dbReference type="ARBA" id="ARBA00022448"/>
    </source>
</evidence>
<reference evidence="9" key="1">
    <citation type="submission" date="2019-11" db="EMBL/GenBank/DDBJ databases">
        <authorList>
            <person name="Feng L."/>
        </authorList>
    </citation>
    <scope>NUCLEOTIDE SEQUENCE</scope>
    <source>
        <strain evidence="9">CButyricumLFYP62</strain>
    </source>
</reference>
<organism evidence="9">
    <name type="scientific">Clostridium butyricum</name>
    <dbReference type="NCBI Taxonomy" id="1492"/>
    <lineage>
        <taxon>Bacteria</taxon>
        <taxon>Bacillati</taxon>
        <taxon>Bacillota</taxon>
        <taxon>Clostridia</taxon>
        <taxon>Eubacteriales</taxon>
        <taxon>Clostridiaceae</taxon>
        <taxon>Clostridium</taxon>
    </lineage>
</organism>
<evidence type="ECO:0000256" key="4">
    <source>
        <dbReference type="ARBA" id="ARBA00022692"/>
    </source>
</evidence>
<dbReference type="SUPFAM" id="SSF90123">
    <property type="entry name" value="ABC transporter transmembrane region"/>
    <property type="match status" value="1"/>
</dbReference>
<dbReference type="InterPro" id="IPR011527">
    <property type="entry name" value="ABC1_TM_dom"/>
</dbReference>
<dbReference type="GO" id="GO:0016887">
    <property type="term" value="F:ATP hydrolysis activity"/>
    <property type="evidence" value="ECO:0007669"/>
    <property type="project" value="InterPro"/>
</dbReference>
<dbReference type="GO" id="GO:0005886">
    <property type="term" value="C:plasma membrane"/>
    <property type="evidence" value="ECO:0007669"/>
    <property type="project" value="UniProtKB-SubCell"/>
</dbReference>
<keyword evidence="5" id="KW-0547">Nucleotide-binding</keyword>
<dbReference type="Gene3D" id="1.20.1560.10">
    <property type="entry name" value="ABC transporter type 1, transmembrane domain"/>
    <property type="match status" value="1"/>
</dbReference>
<dbReference type="InterPro" id="IPR036640">
    <property type="entry name" value="ABC1_TM_sf"/>
</dbReference>
<comment type="subcellular location">
    <subcellularLocation>
        <location evidence="1">Cell membrane</location>
        <topology evidence="1">Multi-pass membrane protein</topology>
    </subcellularLocation>
</comment>
<proteinExistence type="predicted"/>
<dbReference type="EMBL" id="CACRTU010000016">
    <property type="protein sequence ID" value="VYU28346.1"/>
    <property type="molecule type" value="Genomic_DNA"/>
</dbReference>
<sequence length="613" mass="68638">MKKDKKKKKDTKAFSEDIPKNTKKTIKRLMERLKTQNKKLIIVGILVLLSSVFYAVIPLMVGLAINNLVYAISNFDKSESVVSIVTQALAMPVLTLVIISMINSFLSYIQQYIVSSVGENLTLSLRNDISKKINKLPLKYFDSHKKGDVMSRVTNDLEKVSLVMQVGFMQFISSCFTIILTIISMLILNLKLSLVIFIFIGISAIATNYVSSLSQRYYAYNFDAMGQLSGKIEEVYSGNRIIKIFNQQEDIIQEVTELNKKQFEANRKAQFVDFAIYPTIRLLSQLGFVATAIIGGIMTLNGQISLGAIQAFLQYVNQVSEPVTQASYVIMSLQSAIAGAERVFELLDEEEEIADIKINQSLFNEHNISRGKVDFKNVKFGYTDEKTLIKNLNLEVKPNEIVAIVGPTGGGKTTLINLIMRFYELNGGYISIDGININEIPRNTLRRQIGMVLQDTWLFEGTIAENIAYGNRDATREEIIAAAKAACCDHFIRTLEHGYDTVISGETSNISQGQMQLLTIARAMLTNPTIMILDEATSSVDTRTEVEIQKALSRLMKDKTSFVIAHRLSTIQNADLILVVKDGDIVERGSHNNLIEQNGFYASLYYSQFEVAN</sequence>
<dbReference type="RefSeq" id="WP_003430903.1">
    <property type="nucleotide sequence ID" value="NZ_CACRTU010000016.1"/>
</dbReference>
<keyword evidence="2" id="KW-0813">Transport</keyword>
<evidence type="ECO:0000256" key="6">
    <source>
        <dbReference type="ARBA" id="ARBA00022840"/>
    </source>
</evidence>
<evidence type="ECO:0000256" key="7">
    <source>
        <dbReference type="ARBA" id="ARBA00022989"/>
    </source>
</evidence>
<keyword evidence="8" id="KW-0472">Membrane</keyword>
<evidence type="ECO:0000256" key="1">
    <source>
        <dbReference type="ARBA" id="ARBA00004651"/>
    </source>
</evidence>
<dbReference type="PANTHER" id="PTHR43394:SF1">
    <property type="entry name" value="ATP-BINDING CASSETTE SUB-FAMILY B MEMBER 10, MITOCHONDRIAL"/>
    <property type="match status" value="1"/>
</dbReference>
<dbReference type="InterPro" id="IPR017871">
    <property type="entry name" value="ABC_transporter-like_CS"/>
</dbReference>
<dbReference type="PROSITE" id="PS00211">
    <property type="entry name" value="ABC_TRANSPORTER_1"/>
    <property type="match status" value="1"/>
</dbReference>
<evidence type="ECO:0000256" key="8">
    <source>
        <dbReference type="ARBA" id="ARBA00023136"/>
    </source>
</evidence>
<protein>
    <submittedName>
        <fullName evidence="9">Putative ABC transporter ATP-binding protein</fullName>
    </submittedName>
</protein>
<gene>
    <name evidence="9" type="ORF">CBLFYP62_01899</name>
</gene>
<dbReference type="SMART" id="SM00382">
    <property type="entry name" value="AAA"/>
    <property type="match status" value="1"/>
</dbReference>
<dbReference type="GO" id="GO:0005524">
    <property type="term" value="F:ATP binding"/>
    <property type="evidence" value="ECO:0007669"/>
    <property type="project" value="UniProtKB-KW"/>
</dbReference>
<dbReference type="Gene3D" id="3.40.50.300">
    <property type="entry name" value="P-loop containing nucleotide triphosphate hydrolases"/>
    <property type="match status" value="1"/>
</dbReference>
<dbReference type="PANTHER" id="PTHR43394">
    <property type="entry name" value="ATP-DEPENDENT PERMEASE MDL1, MITOCHONDRIAL"/>
    <property type="match status" value="1"/>
</dbReference>
<dbReference type="CDD" id="cd18547">
    <property type="entry name" value="ABC_6TM_Tm288_like"/>
    <property type="match status" value="1"/>
</dbReference>
<dbReference type="AlphaFoldDB" id="A0A6N3DGG3"/>
<keyword evidence="6 9" id="KW-0067">ATP-binding</keyword>
<dbReference type="InterPro" id="IPR003439">
    <property type="entry name" value="ABC_transporter-like_ATP-bd"/>
</dbReference>
<keyword evidence="4" id="KW-0812">Transmembrane</keyword>
<dbReference type="GO" id="GO:0015421">
    <property type="term" value="F:ABC-type oligopeptide transporter activity"/>
    <property type="evidence" value="ECO:0007669"/>
    <property type="project" value="TreeGrafter"/>
</dbReference>
<dbReference type="Pfam" id="PF00664">
    <property type="entry name" value="ABC_membrane"/>
    <property type="match status" value="1"/>
</dbReference>
<dbReference type="FunFam" id="3.40.50.300:FF:000287">
    <property type="entry name" value="Multidrug ABC transporter ATP-binding protein"/>
    <property type="match status" value="1"/>
</dbReference>
<dbReference type="PROSITE" id="PS50929">
    <property type="entry name" value="ABC_TM1F"/>
    <property type="match status" value="1"/>
</dbReference>
<dbReference type="FunFam" id="1.20.1560.10:FF:000011">
    <property type="entry name" value="Multidrug ABC transporter ATP-binding protein"/>
    <property type="match status" value="1"/>
</dbReference>
<keyword evidence="3" id="KW-1003">Cell membrane</keyword>
<dbReference type="Pfam" id="PF00005">
    <property type="entry name" value="ABC_tran"/>
    <property type="match status" value="1"/>
</dbReference>
<evidence type="ECO:0000256" key="3">
    <source>
        <dbReference type="ARBA" id="ARBA00022475"/>
    </source>
</evidence>
<evidence type="ECO:0000313" key="9">
    <source>
        <dbReference type="EMBL" id="VYU28346.1"/>
    </source>
</evidence>
<accession>A0A6N3DGG3</accession>
<keyword evidence="7" id="KW-1133">Transmembrane helix</keyword>
<dbReference type="SUPFAM" id="SSF52540">
    <property type="entry name" value="P-loop containing nucleoside triphosphate hydrolases"/>
    <property type="match status" value="1"/>
</dbReference>
<dbReference type="InterPro" id="IPR003593">
    <property type="entry name" value="AAA+_ATPase"/>
</dbReference>